<dbReference type="InterPro" id="IPR014284">
    <property type="entry name" value="RNA_pol_sigma-70_dom"/>
</dbReference>
<dbReference type="InterPro" id="IPR013249">
    <property type="entry name" value="RNA_pol_sigma70_r4_t2"/>
</dbReference>
<organism evidence="7 8">
    <name type="scientific">Sphingobacterium yanglingense</name>
    <dbReference type="NCBI Taxonomy" id="1437280"/>
    <lineage>
        <taxon>Bacteria</taxon>
        <taxon>Pseudomonadati</taxon>
        <taxon>Bacteroidota</taxon>
        <taxon>Sphingobacteriia</taxon>
        <taxon>Sphingobacteriales</taxon>
        <taxon>Sphingobacteriaceae</taxon>
        <taxon>Sphingobacterium</taxon>
    </lineage>
</organism>
<keyword evidence="3" id="KW-0731">Sigma factor</keyword>
<proteinExistence type="inferred from homology"/>
<dbReference type="SUPFAM" id="SSF88659">
    <property type="entry name" value="Sigma3 and sigma4 domains of RNA polymerase sigma factors"/>
    <property type="match status" value="1"/>
</dbReference>
<keyword evidence="8" id="KW-1185">Reference proteome</keyword>
<accession>A0A4R6W8R0</accession>
<sequence length="191" mass="22439">MTINKGWEKDVVDRLQKREQRAWKELYEAYSSEFTYVSLRYIRFREDVGDVLQNSFVKMFNAIDSFQYRGAGSLRAWASKIVINESLRYLRLSKKEEFELIDEDFPEIADEPEPVVNDIPNEVILNLIGCLPVGYRVVFNLFVFEKRSHREIAEELGIAESSSASQFHRAKKLLAREIGKFRQSQEVAYER</sequence>
<dbReference type="Pfam" id="PF08281">
    <property type="entry name" value="Sigma70_r4_2"/>
    <property type="match status" value="1"/>
</dbReference>
<dbReference type="EMBL" id="SNYV01000017">
    <property type="protein sequence ID" value="TDQ75422.1"/>
    <property type="molecule type" value="Genomic_DNA"/>
</dbReference>
<evidence type="ECO:0000256" key="4">
    <source>
        <dbReference type="ARBA" id="ARBA00023163"/>
    </source>
</evidence>
<comment type="caution">
    <text evidence="7">The sequence shown here is derived from an EMBL/GenBank/DDBJ whole genome shotgun (WGS) entry which is preliminary data.</text>
</comment>
<feature type="domain" description="RNA polymerase sigma factor 70 region 4 type 2" evidence="6">
    <location>
        <begin position="123"/>
        <end position="174"/>
    </location>
</feature>
<dbReference type="GO" id="GO:0016987">
    <property type="term" value="F:sigma factor activity"/>
    <property type="evidence" value="ECO:0007669"/>
    <property type="project" value="UniProtKB-KW"/>
</dbReference>
<keyword evidence="4" id="KW-0804">Transcription</keyword>
<dbReference type="Pfam" id="PF04542">
    <property type="entry name" value="Sigma70_r2"/>
    <property type="match status" value="1"/>
</dbReference>
<name>A0A4R6W8R0_9SPHI</name>
<reference evidence="7 8" key="1">
    <citation type="submission" date="2019-03" db="EMBL/GenBank/DDBJ databases">
        <title>Genomic Encyclopedia of Archaeal and Bacterial Type Strains, Phase II (KMG-II): from individual species to whole genera.</title>
        <authorList>
            <person name="Goeker M."/>
        </authorList>
    </citation>
    <scope>NUCLEOTIDE SEQUENCE [LARGE SCALE GENOMIC DNA]</scope>
    <source>
        <strain evidence="7 8">DSM 28353</strain>
    </source>
</reference>
<dbReference type="SUPFAM" id="SSF88946">
    <property type="entry name" value="Sigma2 domain of RNA polymerase sigma factors"/>
    <property type="match status" value="1"/>
</dbReference>
<evidence type="ECO:0000256" key="2">
    <source>
        <dbReference type="ARBA" id="ARBA00023015"/>
    </source>
</evidence>
<dbReference type="OrthoDB" id="1491902at2"/>
<dbReference type="NCBIfam" id="TIGR02937">
    <property type="entry name" value="sigma70-ECF"/>
    <property type="match status" value="1"/>
</dbReference>
<gene>
    <name evidence="7" type="ORF">CLV99_4027</name>
</gene>
<dbReference type="InterPro" id="IPR013325">
    <property type="entry name" value="RNA_pol_sigma_r2"/>
</dbReference>
<comment type="similarity">
    <text evidence="1">Belongs to the sigma-70 factor family. ECF subfamily.</text>
</comment>
<dbReference type="RefSeq" id="WP_133586178.1">
    <property type="nucleotide sequence ID" value="NZ_SNYV01000017.1"/>
</dbReference>
<dbReference type="InterPro" id="IPR013324">
    <property type="entry name" value="RNA_pol_sigma_r3/r4-like"/>
</dbReference>
<dbReference type="Gene3D" id="1.10.1740.10">
    <property type="match status" value="1"/>
</dbReference>
<dbReference type="Gene3D" id="1.10.10.10">
    <property type="entry name" value="Winged helix-like DNA-binding domain superfamily/Winged helix DNA-binding domain"/>
    <property type="match status" value="1"/>
</dbReference>
<protein>
    <submittedName>
        <fullName evidence="7">RNA polymerase sigma-70 factor (ECF subfamily)</fullName>
    </submittedName>
</protein>
<evidence type="ECO:0000256" key="3">
    <source>
        <dbReference type="ARBA" id="ARBA00023082"/>
    </source>
</evidence>
<evidence type="ECO:0000313" key="7">
    <source>
        <dbReference type="EMBL" id="TDQ75422.1"/>
    </source>
</evidence>
<dbReference type="GO" id="GO:0003677">
    <property type="term" value="F:DNA binding"/>
    <property type="evidence" value="ECO:0007669"/>
    <property type="project" value="InterPro"/>
</dbReference>
<dbReference type="PANTHER" id="PTHR43133">
    <property type="entry name" value="RNA POLYMERASE ECF-TYPE SIGMA FACTO"/>
    <property type="match status" value="1"/>
</dbReference>
<evidence type="ECO:0000259" key="5">
    <source>
        <dbReference type="Pfam" id="PF04542"/>
    </source>
</evidence>
<dbReference type="InterPro" id="IPR036388">
    <property type="entry name" value="WH-like_DNA-bd_sf"/>
</dbReference>
<feature type="domain" description="RNA polymerase sigma-70 region 2" evidence="5">
    <location>
        <begin position="26"/>
        <end position="92"/>
    </location>
</feature>
<dbReference type="GO" id="GO:0006352">
    <property type="term" value="P:DNA-templated transcription initiation"/>
    <property type="evidence" value="ECO:0007669"/>
    <property type="project" value="InterPro"/>
</dbReference>
<evidence type="ECO:0000313" key="8">
    <source>
        <dbReference type="Proteomes" id="UP000295292"/>
    </source>
</evidence>
<dbReference type="AlphaFoldDB" id="A0A4R6W8R0"/>
<evidence type="ECO:0000256" key="1">
    <source>
        <dbReference type="ARBA" id="ARBA00010641"/>
    </source>
</evidence>
<dbReference type="Proteomes" id="UP000295292">
    <property type="component" value="Unassembled WGS sequence"/>
</dbReference>
<dbReference type="InterPro" id="IPR007627">
    <property type="entry name" value="RNA_pol_sigma70_r2"/>
</dbReference>
<evidence type="ECO:0000259" key="6">
    <source>
        <dbReference type="Pfam" id="PF08281"/>
    </source>
</evidence>
<keyword evidence="2" id="KW-0805">Transcription regulation</keyword>
<dbReference type="PANTHER" id="PTHR43133:SF46">
    <property type="entry name" value="RNA POLYMERASE SIGMA-70 FACTOR ECF SUBFAMILY"/>
    <property type="match status" value="1"/>
</dbReference>
<dbReference type="InterPro" id="IPR039425">
    <property type="entry name" value="RNA_pol_sigma-70-like"/>
</dbReference>